<dbReference type="EMBL" id="JBBHLL010000084">
    <property type="protein sequence ID" value="KAK7818856.1"/>
    <property type="molecule type" value="Genomic_DNA"/>
</dbReference>
<dbReference type="InterPro" id="IPR020929">
    <property type="entry name" value="Ribosomal_uL5_CS"/>
</dbReference>
<dbReference type="GO" id="GO:0005840">
    <property type="term" value="C:ribosome"/>
    <property type="evidence" value="ECO:0007669"/>
    <property type="project" value="UniProtKB-KW"/>
</dbReference>
<dbReference type="InterPro" id="IPR022803">
    <property type="entry name" value="Ribosomal_uL5_dom_sf"/>
</dbReference>
<evidence type="ECO:0000256" key="4">
    <source>
        <dbReference type="ARBA" id="ARBA00035245"/>
    </source>
</evidence>
<proteinExistence type="inferred from homology"/>
<dbReference type="Proteomes" id="UP001488838">
    <property type="component" value="Unassembled WGS sequence"/>
</dbReference>
<evidence type="ECO:0000256" key="5">
    <source>
        <dbReference type="ARBA" id="ARBA00035322"/>
    </source>
</evidence>
<evidence type="ECO:0000256" key="2">
    <source>
        <dbReference type="ARBA" id="ARBA00022980"/>
    </source>
</evidence>
<evidence type="ECO:0000313" key="8">
    <source>
        <dbReference type="EMBL" id="KAK7818856.1"/>
    </source>
</evidence>
<dbReference type="GO" id="GO:0006412">
    <property type="term" value="P:translation"/>
    <property type="evidence" value="ECO:0007669"/>
    <property type="project" value="InterPro"/>
</dbReference>
<dbReference type="InterPro" id="IPR031310">
    <property type="entry name" value="Ribosomal_uL5_N"/>
</dbReference>
<dbReference type="AlphaFoldDB" id="A0AAW0IXH1"/>
<keyword evidence="2" id="KW-0689">Ribosomal protein</keyword>
<dbReference type="SUPFAM" id="SSF55282">
    <property type="entry name" value="RL5-like"/>
    <property type="match status" value="1"/>
</dbReference>
<name>A0AAW0IXH1_MYOGA</name>
<accession>A0AAW0IXH1</accession>
<dbReference type="Gene3D" id="3.30.1440.10">
    <property type="match status" value="1"/>
</dbReference>
<organism evidence="8 9">
    <name type="scientific">Myodes glareolus</name>
    <name type="common">Bank vole</name>
    <name type="synonym">Clethrionomys glareolus</name>
    <dbReference type="NCBI Taxonomy" id="447135"/>
    <lineage>
        <taxon>Eukaryota</taxon>
        <taxon>Metazoa</taxon>
        <taxon>Chordata</taxon>
        <taxon>Craniata</taxon>
        <taxon>Vertebrata</taxon>
        <taxon>Euteleostomi</taxon>
        <taxon>Mammalia</taxon>
        <taxon>Eutheria</taxon>
        <taxon>Euarchontoglires</taxon>
        <taxon>Glires</taxon>
        <taxon>Rodentia</taxon>
        <taxon>Myomorpha</taxon>
        <taxon>Muroidea</taxon>
        <taxon>Cricetidae</taxon>
        <taxon>Arvicolinae</taxon>
        <taxon>Myodes</taxon>
    </lineage>
</organism>
<keyword evidence="9" id="KW-1185">Reference proteome</keyword>
<dbReference type="GO" id="GO:1990904">
    <property type="term" value="C:ribonucleoprotein complex"/>
    <property type="evidence" value="ECO:0007669"/>
    <property type="project" value="UniProtKB-KW"/>
</dbReference>
<evidence type="ECO:0000256" key="6">
    <source>
        <dbReference type="ARBA" id="ARBA00049997"/>
    </source>
</evidence>
<comment type="caution">
    <text evidence="8">The sequence shown here is derived from an EMBL/GenBank/DDBJ whole genome shotgun (WGS) entry which is preliminary data.</text>
</comment>
<evidence type="ECO:0000256" key="1">
    <source>
        <dbReference type="ARBA" id="ARBA00008553"/>
    </source>
</evidence>
<sequence length="159" mass="17688">MTKVAKFQLKQISPVKSLALESGKMVSEVKMAVVRTRRFLPIPNTNSVSVTLCVGESQDRLTLAAKVLEQLTGQKSVYSKAKYTVRSFGIRRNEQTADHCTIHGAKAEEIPGRGLNVREYPLWTGNSSDTGNFGVGVQEHMDLGIKYDQRIRSMAWMSV</sequence>
<dbReference type="InterPro" id="IPR002132">
    <property type="entry name" value="Ribosomal_uL5"/>
</dbReference>
<reference evidence="8 9" key="1">
    <citation type="journal article" date="2023" name="bioRxiv">
        <title>Conserved and derived expression patterns and positive selection on dental genes reveal complex evolutionary context of ever-growing rodent molars.</title>
        <authorList>
            <person name="Calamari Z.T."/>
            <person name="Song A."/>
            <person name="Cohen E."/>
            <person name="Akter M."/>
            <person name="Roy R.D."/>
            <person name="Hallikas O."/>
            <person name="Christensen M.M."/>
            <person name="Li P."/>
            <person name="Marangoni P."/>
            <person name="Jernvall J."/>
            <person name="Klein O.D."/>
        </authorList>
    </citation>
    <scope>NUCLEOTIDE SEQUENCE [LARGE SCALE GENOMIC DNA]</scope>
    <source>
        <strain evidence="8">V071</strain>
    </source>
</reference>
<comment type="subunit">
    <text evidence="6">Component of the large ribosomal subunit (LSU). Part of the 5S RNP complex, which is a LSU subcomplex composed of the 5S RNA, RPL5 and RPL11. Component of a hexameric 5S RNP precursor complex, composed of 5S RNA, RRS1, RPF2/BXDC1, RPL5, RPL11 and HEATR3; this complex acts as a precursor for ribosome assembly. Interacts with PML. Interacts with MDM2 (via its RanBP2-type zinc finger domain); negatively regulates MDM2-mediated TP53 ubiquitination and degradation. Interacts with NOP53; retains RPL11 into the nucleolus.</text>
</comment>
<dbReference type="Pfam" id="PF00281">
    <property type="entry name" value="Ribosomal_L5"/>
    <property type="match status" value="1"/>
</dbReference>
<feature type="domain" description="Large ribosomal subunit protein uL5 N-terminal" evidence="7">
    <location>
        <begin position="43"/>
        <end position="91"/>
    </location>
</feature>
<evidence type="ECO:0000313" key="9">
    <source>
        <dbReference type="Proteomes" id="UP001488838"/>
    </source>
</evidence>
<gene>
    <name evidence="8" type="ORF">U0070_001059</name>
</gene>
<evidence type="ECO:0000259" key="7">
    <source>
        <dbReference type="Pfam" id="PF00281"/>
    </source>
</evidence>
<dbReference type="PANTHER" id="PTHR11994">
    <property type="entry name" value="60S RIBOSOMAL PROTEIN L11-RELATED"/>
    <property type="match status" value="1"/>
</dbReference>
<comment type="similarity">
    <text evidence="1">Belongs to the universal ribosomal protein uL5 family.</text>
</comment>
<dbReference type="GO" id="GO:0003735">
    <property type="term" value="F:structural constituent of ribosome"/>
    <property type="evidence" value="ECO:0007669"/>
    <property type="project" value="InterPro"/>
</dbReference>
<keyword evidence="3" id="KW-0687">Ribonucleoprotein</keyword>
<protein>
    <recommendedName>
        <fullName evidence="4">Large ribosomal subunit protein uL5</fullName>
    </recommendedName>
    <alternativeName>
        <fullName evidence="5">60S ribosomal protein L11</fullName>
    </alternativeName>
</protein>
<dbReference type="PROSITE" id="PS00358">
    <property type="entry name" value="RIBOSOMAL_L5"/>
    <property type="match status" value="1"/>
</dbReference>
<evidence type="ECO:0000256" key="3">
    <source>
        <dbReference type="ARBA" id="ARBA00023274"/>
    </source>
</evidence>